<dbReference type="NCBIfam" id="NF002528">
    <property type="entry name" value="PRK01966.1-4"/>
    <property type="match status" value="1"/>
</dbReference>
<dbReference type="Pfam" id="PF07478">
    <property type="entry name" value="Dala_Dala_lig_C"/>
    <property type="match status" value="1"/>
</dbReference>
<dbReference type="PIRSF" id="PIRSF039102">
    <property type="entry name" value="Ddl/VanB"/>
    <property type="match status" value="1"/>
</dbReference>
<keyword evidence="10" id="KW-0573">Peptidoglycan synthesis</keyword>
<dbReference type="GO" id="GO:0008360">
    <property type="term" value="P:regulation of cell shape"/>
    <property type="evidence" value="ECO:0007669"/>
    <property type="project" value="UniProtKB-KW"/>
</dbReference>
<evidence type="ECO:0000256" key="4">
    <source>
        <dbReference type="ARBA" id="ARBA00022598"/>
    </source>
</evidence>
<dbReference type="InterPro" id="IPR011095">
    <property type="entry name" value="Dala_Dala_lig_C"/>
</dbReference>
<proteinExistence type="inferred from homology"/>
<dbReference type="GO" id="GO:0005829">
    <property type="term" value="C:cytosol"/>
    <property type="evidence" value="ECO:0007669"/>
    <property type="project" value="TreeGrafter"/>
</dbReference>
<dbReference type="PROSITE" id="PS50975">
    <property type="entry name" value="ATP_GRASP"/>
    <property type="match status" value="1"/>
</dbReference>
<accession>A0A6J6P354</accession>
<evidence type="ECO:0000256" key="10">
    <source>
        <dbReference type="ARBA" id="ARBA00022984"/>
    </source>
</evidence>
<keyword evidence="8" id="KW-0460">Magnesium</keyword>
<dbReference type="PANTHER" id="PTHR23132">
    <property type="entry name" value="D-ALANINE--D-ALANINE LIGASE"/>
    <property type="match status" value="1"/>
</dbReference>
<dbReference type="InterPro" id="IPR000291">
    <property type="entry name" value="D-Ala_lig_Van_CS"/>
</dbReference>
<keyword evidence="4" id="KW-0436">Ligase</keyword>
<dbReference type="HAMAP" id="MF_00047">
    <property type="entry name" value="Dala_Dala_lig"/>
    <property type="match status" value="1"/>
</dbReference>
<evidence type="ECO:0000256" key="7">
    <source>
        <dbReference type="ARBA" id="ARBA00022840"/>
    </source>
</evidence>
<keyword evidence="6" id="KW-0547">Nucleotide-binding</keyword>
<name>A0A6J6P354_9ZZZZ</name>
<dbReference type="InterPro" id="IPR016185">
    <property type="entry name" value="PreATP-grasp_dom_sf"/>
</dbReference>
<keyword evidence="5" id="KW-0479">Metal-binding</keyword>
<dbReference type="Gene3D" id="3.40.50.20">
    <property type="match status" value="1"/>
</dbReference>
<dbReference type="GO" id="GO:0046872">
    <property type="term" value="F:metal ion binding"/>
    <property type="evidence" value="ECO:0007669"/>
    <property type="project" value="UniProtKB-KW"/>
</dbReference>
<dbReference type="GO" id="GO:0008716">
    <property type="term" value="F:D-alanine-D-alanine ligase activity"/>
    <property type="evidence" value="ECO:0007669"/>
    <property type="project" value="InterPro"/>
</dbReference>
<dbReference type="GO" id="GO:0009252">
    <property type="term" value="P:peptidoglycan biosynthetic process"/>
    <property type="evidence" value="ECO:0007669"/>
    <property type="project" value="UniProtKB-KW"/>
</dbReference>
<dbReference type="InterPro" id="IPR013815">
    <property type="entry name" value="ATP_grasp_subdomain_1"/>
</dbReference>
<dbReference type="InterPro" id="IPR005905">
    <property type="entry name" value="D_ala_D_ala"/>
</dbReference>
<feature type="domain" description="ATP-grasp" evidence="13">
    <location>
        <begin position="146"/>
        <end position="355"/>
    </location>
</feature>
<keyword evidence="11" id="KW-0464">Manganese</keyword>
<dbReference type="FunFam" id="3.30.470.20:FF:000008">
    <property type="entry name" value="D-alanine--D-alanine ligase"/>
    <property type="match status" value="1"/>
</dbReference>
<organism evidence="14">
    <name type="scientific">freshwater metagenome</name>
    <dbReference type="NCBI Taxonomy" id="449393"/>
    <lineage>
        <taxon>unclassified sequences</taxon>
        <taxon>metagenomes</taxon>
        <taxon>ecological metagenomes</taxon>
    </lineage>
</organism>
<dbReference type="SUPFAM" id="SSF56059">
    <property type="entry name" value="Glutathione synthetase ATP-binding domain-like"/>
    <property type="match status" value="1"/>
</dbReference>
<protein>
    <submittedName>
        <fullName evidence="14">Unannotated protein</fullName>
    </submittedName>
</protein>
<sequence length="364" mass="38855">MSKLRVAILFGGPSSEHEISCASASGVLGAIDRSKYEVIAVGITKHGDWTLAADDASKWALRKGDLAVVEDEGNRVAFATDGSRELVLTDATGTRSLGVVDVVFPVLHGPYGEDGQVQRELEAVGVAYVGSGVLASERGMDKELSKDAFLAADISATPHVVLTEDSFMRDPESALEKIGLLGPLPIFVKPARAGSSKGVSKVKNLDQLGEALETAFAEDQKVVIERGLSVREIEFAVLESRDGGRPKVSVPGEIVVKSREFYDFDAKYQDEDSVDLIVPAVVEPALLAKLQESAADAFVALGCEGLARADFFVTADGYFVNELNTMPGFTPLSMYPALWKASGLGYSDLIDELIALGIQRSEKN</sequence>
<comment type="cofactor">
    <cofactor evidence="1">
        <name>Mn(2+)</name>
        <dbReference type="ChEBI" id="CHEBI:29035"/>
    </cofactor>
</comment>
<evidence type="ECO:0000256" key="12">
    <source>
        <dbReference type="ARBA" id="ARBA00023316"/>
    </source>
</evidence>
<evidence type="ECO:0000256" key="5">
    <source>
        <dbReference type="ARBA" id="ARBA00022723"/>
    </source>
</evidence>
<gene>
    <name evidence="14" type="ORF">UFOPK2370_00971</name>
</gene>
<evidence type="ECO:0000256" key="1">
    <source>
        <dbReference type="ARBA" id="ARBA00001936"/>
    </source>
</evidence>
<dbReference type="GO" id="GO:0005524">
    <property type="term" value="F:ATP binding"/>
    <property type="evidence" value="ECO:0007669"/>
    <property type="project" value="UniProtKB-KW"/>
</dbReference>
<evidence type="ECO:0000256" key="3">
    <source>
        <dbReference type="ARBA" id="ARBA00010871"/>
    </source>
</evidence>
<keyword evidence="12" id="KW-0961">Cell wall biogenesis/degradation</keyword>
<evidence type="ECO:0000259" key="13">
    <source>
        <dbReference type="PROSITE" id="PS50975"/>
    </source>
</evidence>
<dbReference type="InterPro" id="IPR011127">
    <property type="entry name" value="Dala_Dala_lig_N"/>
</dbReference>
<evidence type="ECO:0000256" key="11">
    <source>
        <dbReference type="ARBA" id="ARBA00023211"/>
    </source>
</evidence>
<comment type="similarity">
    <text evidence="3">Belongs to the D-alanine--D-alanine ligase family.</text>
</comment>
<dbReference type="PANTHER" id="PTHR23132:SF25">
    <property type="entry name" value="D-ALANINE--D-ALANINE LIGASE A"/>
    <property type="match status" value="1"/>
</dbReference>
<evidence type="ECO:0000313" key="14">
    <source>
        <dbReference type="EMBL" id="CAB4691185.1"/>
    </source>
</evidence>
<reference evidence="14" key="1">
    <citation type="submission" date="2020-05" db="EMBL/GenBank/DDBJ databases">
        <authorList>
            <person name="Chiriac C."/>
            <person name="Salcher M."/>
            <person name="Ghai R."/>
            <person name="Kavagutti S V."/>
        </authorList>
    </citation>
    <scope>NUCLEOTIDE SEQUENCE</scope>
</reference>
<dbReference type="SUPFAM" id="SSF52440">
    <property type="entry name" value="PreATP-grasp domain"/>
    <property type="match status" value="1"/>
</dbReference>
<dbReference type="Gene3D" id="3.30.470.20">
    <property type="entry name" value="ATP-grasp fold, B domain"/>
    <property type="match status" value="1"/>
</dbReference>
<keyword evidence="7" id="KW-0067">ATP-binding</keyword>
<dbReference type="EMBL" id="CAEZXK010000028">
    <property type="protein sequence ID" value="CAB4691185.1"/>
    <property type="molecule type" value="Genomic_DNA"/>
</dbReference>
<dbReference type="AlphaFoldDB" id="A0A6J6P354"/>
<dbReference type="Pfam" id="PF01820">
    <property type="entry name" value="Dala_Dala_lig_N"/>
    <property type="match status" value="1"/>
</dbReference>
<evidence type="ECO:0000256" key="2">
    <source>
        <dbReference type="ARBA" id="ARBA00001946"/>
    </source>
</evidence>
<dbReference type="Gene3D" id="3.30.1490.20">
    <property type="entry name" value="ATP-grasp fold, A domain"/>
    <property type="match status" value="1"/>
</dbReference>
<evidence type="ECO:0000256" key="9">
    <source>
        <dbReference type="ARBA" id="ARBA00022960"/>
    </source>
</evidence>
<evidence type="ECO:0000256" key="8">
    <source>
        <dbReference type="ARBA" id="ARBA00022842"/>
    </source>
</evidence>
<dbReference type="PROSITE" id="PS00844">
    <property type="entry name" value="DALA_DALA_LIGASE_2"/>
    <property type="match status" value="1"/>
</dbReference>
<dbReference type="GO" id="GO:0071555">
    <property type="term" value="P:cell wall organization"/>
    <property type="evidence" value="ECO:0007669"/>
    <property type="project" value="UniProtKB-KW"/>
</dbReference>
<comment type="cofactor">
    <cofactor evidence="2">
        <name>Mg(2+)</name>
        <dbReference type="ChEBI" id="CHEBI:18420"/>
    </cofactor>
</comment>
<evidence type="ECO:0000256" key="6">
    <source>
        <dbReference type="ARBA" id="ARBA00022741"/>
    </source>
</evidence>
<dbReference type="NCBIfam" id="TIGR01205">
    <property type="entry name" value="D_ala_D_alaTIGR"/>
    <property type="match status" value="1"/>
</dbReference>
<dbReference type="InterPro" id="IPR011761">
    <property type="entry name" value="ATP-grasp"/>
</dbReference>
<keyword evidence="9" id="KW-0133">Cell shape</keyword>